<feature type="coiled-coil region" evidence="1">
    <location>
        <begin position="158"/>
        <end position="192"/>
    </location>
</feature>
<reference evidence="3 4" key="1">
    <citation type="submission" date="2016-11" db="EMBL/GenBank/DDBJ databases">
        <title>The macronuclear genome of Stentor coeruleus: a giant cell with tiny introns.</title>
        <authorList>
            <person name="Slabodnick M."/>
            <person name="Ruby J.G."/>
            <person name="Reiff S.B."/>
            <person name="Swart E.C."/>
            <person name="Gosai S."/>
            <person name="Prabakaran S."/>
            <person name="Witkowska E."/>
            <person name="Larue G.E."/>
            <person name="Fisher S."/>
            <person name="Freeman R.M."/>
            <person name="Gunawardena J."/>
            <person name="Chu W."/>
            <person name="Stover N.A."/>
            <person name="Gregory B.D."/>
            <person name="Nowacki M."/>
            <person name="Derisi J."/>
            <person name="Roy S.W."/>
            <person name="Marshall W.F."/>
            <person name="Sood P."/>
        </authorList>
    </citation>
    <scope>NUCLEOTIDE SEQUENCE [LARGE SCALE GENOMIC DNA]</scope>
    <source>
        <strain evidence="3">WM001</strain>
    </source>
</reference>
<name>A0A1R2B4R5_9CILI</name>
<evidence type="ECO:0000313" key="3">
    <source>
        <dbReference type="EMBL" id="OMJ71778.1"/>
    </source>
</evidence>
<keyword evidence="4" id="KW-1185">Reference proteome</keyword>
<protein>
    <submittedName>
        <fullName evidence="3">Uncharacterized protein</fullName>
    </submittedName>
</protein>
<accession>A0A1R2B4R5</accession>
<dbReference type="Proteomes" id="UP000187209">
    <property type="component" value="Unassembled WGS sequence"/>
</dbReference>
<gene>
    <name evidence="3" type="ORF">SteCoe_29923</name>
</gene>
<sequence>MDSKKLMLSHIERMNNFSKTLAMVEVNSKHNGLDANISDYSLNNRSVSKHSKKNSQNSGFKSSRKQSKDLFDKSTNLNSTCPSPLPAISNFRELALQTIHELMKIRAHKLKKNLEMMAEELKVIEKLKNLILTEIKNHIITPTEPLLKLIDKKIYAIIKESAEELSFLENKCKELIEKNHELKAHLSQMHEKQKEYKKFIKNKGLNDYLEQYALNCAPEAYEYPDVYRNKSYLQQIDYLASKTITGLSYDKLEISYMNVSEKLAALILQEKLMIEKNAQENKKMIEYENRLRIELEAKIKRIED</sequence>
<dbReference type="EMBL" id="MPUH01000957">
    <property type="protein sequence ID" value="OMJ71778.1"/>
    <property type="molecule type" value="Genomic_DNA"/>
</dbReference>
<keyword evidence="1" id="KW-0175">Coiled coil</keyword>
<comment type="caution">
    <text evidence="3">The sequence shown here is derived from an EMBL/GenBank/DDBJ whole genome shotgun (WGS) entry which is preliminary data.</text>
</comment>
<organism evidence="3 4">
    <name type="scientific">Stentor coeruleus</name>
    <dbReference type="NCBI Taxonomy" id="5963"/>
    <lineage>
        <taxon>Eukaryota</taxon>
        <taxon>Sar</taxon>
        <taxon>Alveolata</taxon>
        <taxon>Ciliophora</taxon>
        <taxon>Postciliodesmatophora</taxon>
        <taxon>Heterotrichea</taxon>
        <taxon>Heterotrichida</taxon>
        <taxon>Stentoridae</taxon>
        <taxon>Stentor</taxon>
    </lineage>
</organism>
<proteinExistence type="predicted"/>
<feature type="region of interest" description="Disordered" evidence="2">
    <location>
        <begin position="46"/>
        <end position="67"/>
    </location>
</feature>
<evidence type="ECO:0000313" key="4">
    <source>
        <dbReference type="Proteomes" id="UP000187209"/>
    </source>
</evidence>
<evidence type="ECO:0000256" key="2">
    <source>
        <dbReference type="SAM" id="MobiDB-lite"/>
    </source>
</evidence>
<evidence type="ECO:0000256" key="1">
    <source>
        <dbReference type="SAM" id="Coils"/>
    </source>
</evidence>
<dbReference type="AlphaFoldDB" id="A0A1R2B4R5"/>